<dbReference type="KEGG" id="yli:2908556"/>
<evidence type="ECO:0000259" key="4">
    <source>
        <dbReference type="Pfam" id="PF19327"/>
    </source>
</evidence>
<dbReference type="VEuPathDB" id="FungiDB:YALI0_F30349g"/>
<dbReference type="SUPFAM" id="SSF54197">
    <property type="entry name" value="HIT-like"/>
    <property type="match status" value="1"/>
</dbReference>
<dbReference type="VEuPathDB" id="FungiDB:YALI1_F37916g"/>
<dbReference type="InterPro" id="IPR009163">
    <property type="entry name" value="Ap4A_phos1/2"/>
</dbReference>
<dbReference type="InterPro" id="IPR045759">
    <property type="entry name" value="Ap4A_phos1/2_N"/>
</dbReference>
<gene>
    <name evidence="5" type="ORF">YALI1_F37916g</name>
</gene>
<evidence type="ECO:0000256" key="2">
    <source>
        <dbReference type="SAM" id="MobiDB-lite"/>
    </source>
</evidence>
<proteinExistence type="predicted"/>
<dbReference type="EMBL" id="CP017558">
    <property type="protein sequence ID" value="AOW07904.1"/>
    <property type="molecule type" value="Genomic_DNA"/>
</dbReference>
<dbReference type="GO" id="GO:0009164">
    <property type="term" value="P:nucleoside catabolic process"/>
    <property type="evidence" value="ECO:0007669"/>
    <property type="project" value="TreeGrafter"/>
</dbReference>
<dbReference type="InterPro" id="IPR043171">
    <property type="entry name" value="Ap4A_phos1/2-like"/>
</dbReference>
<dbReference type="InterPro" id="IPR019200">
    <property type="entry name" value="ATP_adenylylTrfase_C"/>
</dbReference>
<dbReference type="PANTHER" id="PTHR42746:SF2">
    <property type="entry name" value="DIADENOSINE 5',5'''-P1,P4-TETRAPHOSPHATE PHOSPHORYLASE 2-RELATED"/>
    <property type="match status" value="1"/>
</dbReference>
<protein>
    <submittedName>
        <fullName evidence="5">Uncharacterized protein</fullName>
    </submittedName>
</protein>
<dbReference type="Proteomes" id="UP000182444">
    <property type="component" value="Chromosome 1F"/>
</dbReference>
<dbReference type="GO" id="GO:0003877">
    <property type="term" value="F:ATP:ADP adenylyltransferase activity"/>
    <property type="evidence" value="ECO:0007669"/>
    <property type="project" value="InterPro"/>
</dbReference>
<dbReference type="Pfam" id="PF19327">
    <property type="entry name" value="Ap4A_phos_N"/>
    <property type="match status" value="1"/>
</dbReference>
<evidence type="ECO:0000259" key="3">
    <source>
        <dbReference type="Pfam" id="PF09830"/>
    </source>
</evidence>
<dbReference type="InterPro" id="IPR036265">
    <property type="entry name" value="HIT-like_sf"/>
</dbReference>
<feature type="domain" description="Ap4A phosphorylase 1/2 N-terminal" evidence="4">
    <location>
        <begin position="24"/>
        <end position="183"/>
    </location>
</feature>
<evidence type="ECO:0000313" key="6">
    <source>
        <dbReference type="Proteomes" id="UP000182444"/>
    </source>
</evidence>
<dbReference type="GO" id="GO:0009165">
    <property type="term" value="P:nucleotide biosynthetic process"/>
    <property type="evidence" value="ECO:0007669"/>
    <property type="project" value="TreeGrafter"/>
</dbReference>
<organism evidence="5 6">
    <name type="scientific">Yarrowia lipolytica</name>
    <name type="common">Candida lipolytica</name>
    <dbReference type="NCBI Taxonomy" id="4952"/>
    <lineage>
        <taxon>Eukaryota</taxon>
        <taxon>Fungi</taxon>
        <taxon>Dikarya</taxon>
        <taxon>Ascomycota</taxon>
        <taxon>Saccharomycotina</taxon>
        <taxon>Dipodascomycetes</taxon>
        <taxon>Dipodascales</taxon>
        <taxon>Dipodascales incertae sedis</taxon>
        <taxon>Yarrowia</taxon>
    </lineage>
</organism>
<reference evidence="5 6" key="1">
    <citation type="journal article" date="2016" name="PLoS ONE">
        <title>Sequence Assembly of Yarrowia lipolytica Strain W29/CLIB89 Shows Transposable Element Diversity.</title>
        <authorList>
            <person name="Magnan C."/>
            <person name="Yu J."/>
            <person name="Chang I."/>
            <person name="Jahn E."/>
            <person name="Kanomata Y."/>
            <person name="Wu J."/>
            <person name="Zeller M."/>
            <person name="Oakes M."/>
            <person name="Baldi P."/>
            <person name="Sandmeyer S."/>
        </authorList>
    </citation>
    <scope>NUCLEOTIDE SEQUENCE [LARGE SCALE GENOMIC DNA]</scope>
    <source>
        <strain evidence="6">CLIB89(W29)</strain>
    </source>
</reference>
<feature type="compositionally biased region" description="Basic and acidic residues" evidence="2">
    <location>
        <begin position="72"/>
        <end position="92"/>
    </location>
</feature>
<dbReference type="GeneID" id="2908556"/>
<feature type="region of interest" description="Disordered" evidence="2">
    <location>
        <begin position="69"/>
        <end position="92"/>
    </location>
</feature>
<dbReference type="InterPro" id="IPR053364">
    <property type="entry name" value="Fork-head_TF_regulator"/>
</dbReference>
<dbReference type="GO" id="GO:0004780">
    <property type="term" value="F:sulfate adenylyltransferase (ADP) activity"/>
    <property type="evidence" value="ECO:0007669"/>
    <property type="project" value="TreeGrafter"/>
</dbReference>
<evidence type="ECO:0000313" key="5">
    <source>
        <dbReference type="EMBL" id="AOW07904.1"/>
    </source>
</evidence>
<dbReference type="GO" id="GO:0008796">
    <property type="term" value="F:bis(5'-nucleosyl)-tetraphosphatase activity"/>
    <property type="evidence" value="ECO:0007669"/>
    <property type="project" value="TreeGrafter"/>
</dbReference>
<feature type="active site" description="Nucleophile" evidence="1">
    <location>
        <position position="175"/>
    </location>
</feature>
<dbReference type="eggNOG" id="ENOG502QRAQ">
    <property type="taxonomic scope" value="Eukaryota"/>
</dbReference>
<evidence type="ECO:0000256" key="1">
    <source>
        <dbReference type="PIRSR" id="PIRSR000846-1"/>
    </source>
</evidence>
<dbReference type="PIRSF" id="PIRSF000846">
    <property type="entry name" value="ATP_adenylyltr"/>
    <property type="match status" value="1"/>
</dbReference>
<dbReference type="Gene3D" id="3.30.428.70">
    <property type="match status" value="1"/>
</dbReference>
<dbReference type="RefSeq" id="XP_506046.3">
    <property type="nucleotide sequence ID" value="XM_506046.3"/>
</dbReference>
<sequence>MVQCSTLSHSRNATNMFRRPSLPTHFPELLTKTFEAAVKSGDLIYTESTQESATDNGVDVRYTFAPALAKKPTKDDNNGDEKTEKPKFNPFEKPDPKLMLVPDFGDYSLVLNKFAIVPNHFMCISKKVIPQTAPLTPNDLEYSYAALQAAQSDGAKYIGFFNCGPNSGASVDHKHIQFIELPKDFTPFPESVIKAKGRDYKPGQQPLSSEKVPFAHFIVPWEAEWAEEDAKADNDTEVAIEDPVAEELGFKFSTVLSRVLTELRVNDAPSISYNVVFTDKWVMAVPRSKESYKDISVNATGTVGLLLAKSQEQLDIFKEETPLKVLTELGFVKPEEEEHPEYDY</sequence>
<dbReference type="Pfam" id="PF09830">
    <property type="entry name" value="ATP_transf"/>
    <property type="match status" value="1"/>
</dbReference>
<feature type="domain" description="ATP adenylyltransferase C-terminal" evidence="3">
    <location>
        <begin position="211"/>
        <end position="331"/>
    </location>
</feature>
<name>A0A1D8NQK3_YARLL</name>
<dbReference type="GO" id="GO:0005524">
    <property type="term" value="F:ATP binding"/>
    <property type="evidence" value="ECO:0007669"/>
    <property type="project" value="InterPro"/>
</dbReference>
<dbReference type="PANTHER" id="PTHR42746">
    <property type="entry name" value="DIADENOSINE 5',5'''-P1,P4-TETRAPHOSPHATE PHOSPHORYLASE"/>
    <property type="match status" value="1"/>
</dbReference>
<dbReference type="FunFam" id="3.30.428.70:FF:000005">
    <property type="entry name" value="YALI0F30349p"/>
    <property type="match status" value="1"/>
</dbReference>
<dbReference type="AlphaFoldDB" id="A0A1D8NQK3"/>
<accession>A0A1D8NQK3</accession>